<reference evidence="8" key="1">
    <citation type="submission" date="2025-08" db="UniProtKB">
        <authorList>
            <consortium name="Ensembl"/>
        </authorList>
    </citation>
    <scope>IDENTIFICATION</scope>
</reference>
<dbReference type="GO" id="GO:0003723">
    <property type="term" value="F:RNA binding"/>
    <property type="evidence" value="ECO:0007669"/>
    <property type="project" value="UniProtKB-UniRule"/>
</dbReference>
<keyword evidence="4 5" id="KW-0694">RNA-binding</keyword>
<feature type="region of interest" description="Disordered" evidence="6">
    <location>
        <begin position="90"/>
        <end position="110"/>
    </location>
</feature>
<dbReference type="FunFam" id="3.30.70.330:FF:000027">
    <property type="entry name" value="Heterogeneous nuclear ribonucleoprotein q isoform"/>
    <property type="match status" value="1"/>
</dbReference>
<dbReference type="InterPro" id="IPR000504">
    <property type="entry name" value="RRM_dom"/>
</dbReference>
<dbReference type="PANTHER" id="PTHR21245">
    <property type="entry name" value="HETEROGENEOUS NUCLEAR RIBONUCLEOPROTEIN"/>
    <property type="match status" value="1"/>
</dbReference>
<proteinExistence type="predicted"/>
<keyword evidence="3" id="KW-0677">Repeat</keyword>
<dbReference type="PROSITE" id="PS50102">
    <property type="entry name" value="RRM"/>
    <property type="match status" value="1"/>
</dbReference>
<dbReference type="InterPro" id="IPR012677">
    <property type="entry name" value="Nucleotide-bd_a/b_plait_sf"/>
</dbReference>
<dbReference type="Pfam" id="PF00076">
    <property type="entry name" value="RRM_1"/>
    <property type="match status" value="1"/>
</dbReference>
<evidence type="ECO:0000256" key="3">
    <source>
        <dbReference type="ARBA" id="ARBA00022737"/>
    </source>
</evidence>
<comment type="subcellular location">
    <subcellularLocation>
        <location evidence="1">Cytoplasm</location>
    </subcellularLocation>
</comment>
<dbReference type="Ensembl" id="ENSXCOT00000000714.1">
    <property type="protein sequence ID" value="ENSXCOP00000000704.1"/>
    <property type="gene ID" value="ENSXCOG00000000492.1"/>
</dbReference>
<evidence type="ECO:0000256" key="4">
    <source>
        <dbReference type="ARBA" id="ARBA00022884"/>
    </source>
</evidence>
<evidence type="ECO:0000259" key="7">
    <source>
        <dbReference type="PROSITE" id="PS50102"/>
    </source>
</evidence>
<evidence type="ECO:0000313" key="8">
    <source>
        <dbReference type="Ensembl" id="ENSXCOP00000000704.1"/>
    </source>
</evidence>
<reference evidence="8" key="2">
    <citation type="submission" date="2025-09" db="UniProtKB">
        <authorList>
            <consortium name="Ensembl"/>
        </authorList>
    </citation>
    <scope>IDENTIFICATION</scope>
</reference>
<dbReference type="Proteomes" id="UP000261380">
    <property type="component" value="Unplaced"/>
</dbReference>
<dbReference type="GeneTree" id="ENSGT00940000153511"/>
<protein>
    <recommendedName>
        <fullName evidence="7">RRM domain-containing protein</fullName>
    </recommendedName>
</protein>
<name>A0A3B5KYS7_9TELE</name>
<evidence type="ECO:0000256" key="5">
    <source>
        <dbReference type="PROSITE-ProRule" id="PRU00176"/>
    </source>
</evidence>
<keyword evidence="2" id="KW-0963">Cytoplasm</keyword>
<dbReference type="SUPFAM" id="SSF54928">
    <property type="entry name" value="RNA-binding domain, RBD"/>
    <property type="match status" value="1"/>
</dbReference>
<evidence type="ECO:0000256" key="1">
    <source>
        <dbReference type="ARBA" id="ARBA00004496"/>
    </source>
</evidence>
<organism evidence="8 9">
    <name type="scientific">Xiphophorus couchianus</name>
    <name type="common">Monterrey platyfish</name>
    <dbReference type="NCBI Taxonomy" id="32473"/>
    <lineage>
        <taxon>Eukaryota</taxon>
        <taxon>Metazoa</taxon>
        <taxon>Chordata</taxon>
        <taxon>Craniata</taxon>
        <taxon>Vertebrata</taxon>
        <taxon>Euteleostomi</taxon>
        <taxon>Actinopterygii</taxon>
        <taxon>Neopterygii</taxon>
        <taxon>Teleostei</taxon>
        <taxon>Neoteleostei</taxon>
        <taxon>Acanthomorphata</taxon>
        <taxon>Ovalentaria</taxon>
        <taxon>Atherinomorphae</taxon>
        <taxon>Cyprinodontiformes</taxon>
        <taxon>Poeciliidae</taxon>
        <taxon>Poeciliinae</taxon>
        <taxon>Xiphophorus</taxon>
    </lineage>
</organism>
<evidence type="ECO:0000256" key="2">
    <source>
        <dbReference type="ARBA" id="ARBA00022490"/>
    </source>
</evidence>
<dbReference type="InterPro" id="IPR035979">
    <property type="entry name" value="RBD_domain_sf"/>
</dbReference>
<feature type="domain" description="RRM" evidence="7">
    <location>
        <begin position="23"/>
        <end position="91"/>
    </location>
</feature>
<evidence type="ECO:0000313" key="9">
    <source>
        <dbReference type="Proteomes" id="UP000261380"/>
    </source>
</evidence>
<dbReference type="SMART" id="SM00360">
    <property type="entry name" value="RRM"/>
    <property type="match status" value="1"/>
</dbReference>
<evidence type="ECO:0000256" key="6">
    <source>
        <dbReference type="SAM" id="MobiDB-lite"/>
    </source>
</evidence>
<dbReference type="Gene3D" id="3.30.70.330">
    <property type="match status" value="1"/>
</dbReference>
<keyword evidence="9" id="KW-1185">Reference proteome</keyword>
<sequence length="110" mass="12647">MAKVSQNPELTRRDEDELQPGVKVLFVRNLANGVTEEILEKSFSQFGKLERVKKLKDYAFVHFEERDGAALEELNGTEMEGEPIEIVFAKPPDQKRKERKAQRQAAKSQM</sequence>
<dbReference type="GO" id="GO:0005737">
    <property type="term" value="C:cytoplasm"/>
    <property type="evidence" value="ECO:0007669"/>
    <property type="project" value="UniProtKB-SubCell"/>
</dbReference>
<dbReference type="AlphaFoldDB" id="A0A3B5KYS7"/>
<accession>A0A3B5KYS7</accession>